<keyword evidence="7" id="KW-1185">Reference proteome</keyword>
<dbReference type="InterPro" id="IPR011006">
    <property type="entry name" value="CheY-like_superfamily"/>
</dbReference>
<evidence type="ECO:0000313" key="6">
    <source>
        <dbReference type="EMBL" id="KIQ68804.1"/>
    </source>
</evidence>
<accession>A0A0D0Q2P0</accession>
<dbReference type="SUPFAM" id="SSF52172">
    <property type="entry name" value="CheY-like"/>
    <property type="match status" value="1"/>
</dbReference>
<evidence type="ECO:0000256" key="2">
    <source>
        <dbReference type="ARBA" id="ARBA00023012"/>
    </source>
</evidence>
<dbReference type="Gene3D" id="3.40.50.2300">
    <property type="match status" value="1"/>
</dbReference>
<dbReference type="PANTHER" id="PTHR48111">
    <property type="entry name" value="REGULATOR OF RPOS"/>
    <property type="match status" value="1"/>
</dbReference>
<dbReference type="eggNOG" id="COG0784">
    <property type="taxonomic scope" value="Bacteria"/>
</dbReference>
<evidence type="ECO:0000256" key="1">
    <source>
        <dbReference type="ARBA" id="ARBA00022553"/>
    </source>
</evidence>
<dbReference type="GO" id="GO:0000156">
    <property type="term" value="F:phosphorelay response regulator activity"/>
    <property type="evidence" value="ECO:0007669"/>
    <property type="project" value="TreeGrafter"/>
</dbReference>
<dbReference type="EMBL" id="AONG01000012">
    <property type="protein sequence ID" value="KIQ68804.1"/>
    <property type="molecule type" value="Genomic_DNA"/>
</dbReference>
<dbReference type="GO" id="GO:0032993">
    <property type="term" value="C:protein-DNA complex"/>
    <property type="evidence" value="ECO:0007669"/>
    <property type="project" value="TreeGrafter"/>
</dbReference>
<name>A0A0D0Q2P0_9RHOB</name>
<organism evidence="6 7">
    <name type="scientific">Wenxinia marina DSM 24838</name>
    <dbReference type="NCBI Taxonomy" id="1123501"/>
    <lineage>
        <taxon>Bacteria</taxon>
        <taxon>Pseudomonadati</taxon>
        <taxon>Pseudomonadota</taxon>
        <taxon>Alphaproteobacteria</taxon>
        <taxon>Rhodobacterales</taxon>
        <taxon>Roseobacteraceae</taxon>
        <taxon>Wenxinia</taxon>
    </lineage>
</organism>
<dbReference type="AlphaFoldDB" id="A0A0D0Q2P0"/>
<proteinExistence type="predicted"/>
<dbReference type="PROSITE" id="PS50110">
    <property type="entry name" value="RESPONSE_REGULATORY"/>
    <property type="match status" value="1"/>
</dbReference>
<dbReference type="GO" id="GO:0006355">
    <property type="term" value="P:regulation of DNA-templated transcription"/>
    <property type="evidence" value="ECO:0007669"/>
    <property type="project" value="TreeGrafter"/>
</dbReference>
<sequence length="129" mass="14339">MRPTYSDLRLLYVEDEVLIALDTQDMLADMGFEDVTYVARRDKALQQAEEGEFGLALLDVNLGHGETSLEVAQTLRSRGIPVVFLTGYNSVELLDEFDWARIVEKPLAPPRLTEAIDATLGAAQERAQA</sequence>
<reference evidence="6 7" key="1">
    <citation type="submission" date="2013-01" db="EMBL/GenBank/DDBJ databases">
        <authorList>
            <person name="Fiebig A."/>
            <person name="Goeker M."/>
            <person name="Klenk H.-P.P."/>
        </authorList>
    </citation>
    <scope>NUCLEOTIDE SEQUENCE [LARGE SCALE GENOMIC DNA]</scope>
    <source>
        <strain evidence="6 7">DSM 24838</strain>
    </source>
</reference>
<dbReference type="GO" id="GO:0000976">
    <property type="term" value="F:transcription cis-regulatory region binding"/>
    <property type="evidence" value="ECO:0007669"/>
    <property type="project" value="TreeGrafter"/>
</dbReference>
<dbReference type="Pfam" id="PF00072">
    <property type="entry name" value="Response_reg"/>
    <property type="match status" value="1"/>
</dbReference>
<dbReference type="PANTHER" id="PTHR48111:SF40">
    <property type="entry name" value="PHOSPHATE REGULON TRANSCRIPTIONAL REGULATORY PROTEIN PHOB"/>
    <property type="match status" value="1"/>
</dbReference>
<evidence type="ECO:0000256" key="4">
    <source>
        <dbReference type="PROSITE-ProRule" id="PRU00169"/>
    </source>
</evidence>
<evidence type="ECO:0000313" key="7">
    <source>
        <dbReference type="Proteomes" id="UP000035100"/>
    </source>
</evidence>
<protein>
    <submittedName>
        <fullName evidence="6">Response regulator</fullName>
    </submittedName>
</protein>
<evidence type="ECO:0000259" key="5">
    <source>
        <dbReference type="PROSITE" id="PS50110"/>
    </source>
</evidence>
<dbReference type="Proteomes" id="UP000035100">
    <property type="component" value="Unassembled WGS sequence"/>
</dbReference>
<dbReference type="GO" id="GO:0005829">
    <property type="term" value="C:cytosol"/>
    <property type="evidence" value="ECO:0007669"/>
    <property type="project" value="TreeGrafter"/>
</dbReference>
<keyword evidence="3" id="KW-0238">DNA-binding</keyword>
<keyword evidence="2" id="KW-0902">Two-component regulatory system</keyword>
<dbReference type="InterPro" id="IPR001789">
    <property type="entry name" value="Sig_transdc_resp-reg_receiver"/>
</dbReference>
<dbReference type="SMART" id="SM00448">
    <property type="entry name" value="REC"/>
    <property type="match status" value="1"/>
</dbReference>
<feature type="domain" description="Response regulatory" evidence="5">
    <location>
        <begin position="9"/>
        <end position="120"/>
    </location>
</feature>
<dbReference type="STRING" id="1123501.Wenmar_02531"/>
<feature type="modified residue" description="4-aspartylphosphate" evidence="4">
    <location>
        <position position="59"/>
    </location>
</feature>
<keyword evidence="1 4" id="KW-0597">Phosphoprotein</keyword>
<dbReference type="InterPro" id="IPR039420">
    <property type="entry name" value="WalR-like"/>
</dbReference>
<comment type="caution">
    <text evidence="6">The sequence shown here is derived from an EMBL/GenBank/DDBJ whole genome shotgun (WGS) entry which is preliminary data.</text>
</comment>
<evidence type="ECO:0000256" key="3">
    <source>
        <dbReference type="ARBA" id="ARBA00023125"/>
    </source>
</evidence>
<gene>
    <name evidence="6" type="ORF">Wenmar_02531</name>
</gene>